<name>A0ACB8ZKE5_ARCLA</name>
<organism evidence="1 2">
    <name type="scientific">Arctium lappa</name>
    <name type="common">Greater burdock</name>
    <name type="synonym">Lappa major</name>
    <dbReference type="NCBI Taxonomy" id="4217"/>
    <lineage>
        <taxon>Eukaryota</taxon>
        <taxon>Viridiplantae</taxon>
        <taxon>Streptophyta</taxon>
        <taxon>Embryophyta</taxon>
        <taxon>Tracheophyta</taxon>
        <taxon>Spermatophyta</taxon>
        <taxon>Magnoliopsida</taxon>
        <taxon>eudicotyledons</taxon>
        <taxon>Gunneridae</taxon>
        <taxon>Pentapetalae</taxon>
        <taxon>asterids</taxon>
        <taxon>campanulids</taxon>
        <taxon>Asterales</taxon>
        <taxon>Asteraceae</taxon>
        <taxon>Carduoideae</taxon>
        <taxon>Cardueae</taxon>
        <taxon>Arctiinae</taxon>
        <taxon>Arctium</taxon>
    </lineage>
</organism>
<reference evidence="2" key="1">
    <citation type="journal article" date="2022" name="Mol. Ecol. Resour.">
        <title>The genomes of chicory, endive, great burdock and yacon provide insights into Asteraceae palaeo-polyploidization history and plant inulin production.</title>
        <authorList>
            <person name="Fan W."/>
            <person name="Wang S."/>
            <person name="Wang H."/>
            <person name="Wang A."/>
            <person name="Jiang F."/>
            <person name="Liu H."/>
            <person name="Zhao H."/>
            <person name="Xu D."/>
            <person name="Zhang Y."/>
        </authorList>
    </citation>
    <scope>NUCLEOTIDE SEQUENCE [LARGE SCALE GENOMIC DNA]</scope>
    <source>
        <strain evidence="2">cv. Niubang</strain>
    </source>
</reference>
<evidence type="ECO:0000313" key="1">
    <source>
        <dbReference type="EMBL" id="KAI3697811.1"/>
    </source>
</evidence>
<dbReference type="EMBL" id="CM042056">
    <property type="protein sequence ID" value="KAI3697811.1"/>
    <property type="molecule type" value="Genomic_DNA"/>
</dbReference>
<keyword evidence="2" id="KW-1185">Reference proteome</keyword>
<protein>
    <submittedName>
        <fullName evidence="1">Uncharacterized protein</fullName>
    </submittedName>
</protein>
<sequence length="241" mass="26528">MESVITYPHSLSCLHPISAFTKPKLGRLSFPVKETADGSFLFTHHSSLQLSISNVRADGNRRGRPAQRNSESGRSINGDDNKTPQSSEGTTHNKDEILALFRRIQSSISGETASKGRTNNPSAESVLEVLRQSRKPVKGKTSNREGSIALGEQKKELKKEEKIDFASVEAKTSRPPSNFVKRSPIPSTLVEEVQDEVKSATNGEELETMKLVALKELARSRGIKGYSKLKKGELIELLKTT</sequence>
<proteinExistence type="predicted"/>
<evidence type="ECO:0000313" key="2">
    <source>
        <dbReference type="Proteomes" id="UP001055879"/>
    </source>
</evidence>
<accession>A0ACB8ZKE5</accession>
<reference evidence="1 2" key="2">
    <citation type="journal article" date="2022" name="Mol. Ecol. Resour.">
        <title>The genomes of chicory, endive, great burdock and yacon provide insights into Asteraceae paleo-polyploidization history and plant inulin production.</title>
        <authorList>
            <person name="Fan W."/>
            <person name="Wang S."/>
            <person name="Wang H."/>
            <person name="Wang A."/>
            <person name="Jiang F."/>
            <person name="Liu H."/>
            <person name="Zhao H."/>
            <person name="Xu D."/>
            <person name="Zhang Y."/>
        </authorList>
    </citation>
    <scope>NUCLEOTIDE SEQUENCE [LARGE SCALE GENOMIC DNA]</scope>
    <source>
        <strain evidence="2">cv. Niubang</strain>
    </source>
</reference>
<dbReference type="Proteomes" id="UP001055879">
    <property type="component" value="Linkage Group LG10"/>
</dbReference>
<gene>
    <name evidence="1" type="ORF">L6452_30908</name>
</gene>
<comment type="caution">
    <text evidence="1">The sequence shown here is derived from an EMBL/GenBank/DDBJ whole genome shotgun (WGS) entry which is preliminary data.</text>
</comment>